<dbReference type="SUPFAM" id="SSF47175">
    <property type="entry name" value="Cytochromes"/>
    <property type="match status" value="1"/>
</dbReference>
<evidence type="ECO:0000313" key="2">
    <source>
        <dbReference type="EMBL" id="MBK1669881.1"/>
    </source>
</evidence>
<protein>
    <recommendedName>
        <fullName evidence="4">Cytochrome c</fullName>
    </recommendedName>
</protein>
<keyword evidence="1" id="KW-0732">Signal</keyword>
<evidence type="ECO:0008006" key="4">
    <source>
        <dbReference type="Google" id="ProtNLM"/>
    </source>
</evidence>
<proteinExistence type="predicted"/>
<name>A0ABS1DIQ0_9PROT</name>
<dbReference type="InterPro" id="IPR002321">
    <property type="entry name" value="Cyt_c_II"/>
</dbReference>
<sequence length="179" mass="19251">MPGRARLPCQTPKGDLLAMRMTAIKTTLAAATLAVTGLGVAAPAGAQGDKTAEDWIQARQDNLASAAAATKSVACSLKGEGCPRAFDYLTLQARAIAHAASMAPQHFRKGPFPDAQVETAALPKIWDEYDQFTQGFETMEKHARDMVEAARNEDLQAYAAAFKKTTDACSECHDTYRED</sequence>
<comment type="caution">
    <text evidence="2">The sequence shown here is derived from an EMBL/GenBank/DDBJ whole genome shotgun (WGS) entry which is preliminary data.</text>
</comment>
<dbReference type="Proteomes" id="UP001296873">
    <property type="component" value="Unassembled WGS sequence"/>
</dbReference>
<organism evidence="2 3">
    <name type="scientific">Rhodovibrio sodomensis</name>
    <dbReference type="NCBI Taxonomy" id="1088"/>
    <lineage>
        <taxon>Bacteria</taxon>
        <taxon>Pseudomonadati</taxon>
        <taxon>Pseudomonadota</taxon>
        <taxon>Alphaproteobacteria</taxon>
        <taxon>Rhodospirillales</taxon>
        <taxon>Rhodovibrionaceae</taxon>
        <taxon>Rhodovibrio</taxon>
    </lineage>
</organism>
<keyword evidence="3" id="KW-1185">Reference proteome</keyword>
<dbReference type="Pfam" id="PF01322">
    <property type="entry name" value="Cytochrom_C_2"/>
    <property type="match status" value="1"/>
</dbReference>
<dbReference type="Gene3D" id="1.20.120.10">
    <property type="entry name" value="Cytochrome c/b562"/>
    <property type="match status" value="1"/>
</dbReference>
<accession>A0ABS1DIQ0</accession>
<dbReference type="EMBL" id="NRRL01000065">
    <property type="protein sequence ID" value="MBK1669881.1"/>
    <property type="molecule type" value="Genomic_DNA"/>
</dbReference>
<feature type="signal peptide" evidence="1">
    <location>
        <begin position="1"/>
        <end position="46"/>
    </location>
</feature>
<evidence type="ECO:0000313" key="3">
    <source>
        <dbReference type="Proteomes" id="UP001296873"/>
    </source>
</evidence>
<dbReference type="InterPro" id="IPR010980">
    <property type="entry name" value="Cyt_c/b562"/>
</dbReference>
<reference evidence="2 3" key="1">
    <citation type="journal article" date="2020" name="Microorganisms">
        <title>Osmotic Adaptation and Compatible Solute Biosynthesis of Phototrophic Bacteria as Revealed from Genome Analyses.</title>
        <authorList>
            <person name="Imhoff J.F."/>
            <person name="Rahn T."/>
            <person name="Kunzel S."/>
            <person name="Keller A."/>
            <person name="Neulinger S.C."/>
        </authorList>
    </citation>
    <scope>NUCLEOTIDE SEQUENCE [LARGE SCALE GENOMIC DNA]</scope>
    <source>
        <strain evidence="2 3">DSM 9895</strain>
    </source>
</reference>
<gene>
    <name evidence="2" type="ORF">CKO28_17735</name>
</gene>
<evidence type="ECO:0000256" key="1">
    <source>
        <dbReference type="SAM" id="SignalP"/>
    </source>
</evidence>
<dbReference type="PROSITE" id="PS51009">
    <property type="entry name" value="CYTCII"/>
    <property type="match status" value="1"/>
</dbReference>
<feature type="chain" id="PRO_5047250239" description="Cytochrome c" evidence="1">
    <location>
        <begin position="47"/>
        <end position="179"/>
    </location>
</feature>